<comment type="caution">
    <text evidence="3">The sequence shown here is derived from an EMBL/GenBank/DDBJ whole genome shotgun (WGS) entry which is preliminary data.</text>
</comment>
<gene>
    <name evidence="3" type="ORF">IAD15_03440</name>
</gene>
<dbReference type="Proteomes" id="UP000824175">
    <property type="component" value="Unassembled WGS sequence"/>
</dbReference>
<name>A0A9D1KZW1_9FIRM</name>
<proteinExistence type="predicted"/>
<reference evidence="3" key="2">
    <citation type="journal article" date="2021" name="PeerJ">
        <title>Extensive microbial diversity within the chicken gut microbiome revealed by metagenomics and culture.</title>
        <authorList>
            <person name="Gilroy R."/>
            <person name="Ravi A."/>
            <person name="Getino M."/>
            <person name="Pursley I."/>
            <person name="Horton D.L."/>
            <person name="Alikhan N.F."/>
            <person name="Baker D."/>
            <person name="Gharbi K."/>
            <person name="Hall N."/>
            <person name="Watson M."/>
            <person name="Adriaenssens E.M."/>
            <person name="Foster-Nyarko E."/>
            <person name="Jarju S."/>
            <person name="Secka A."/>
            <person name="Antonio M."/>
            <person name="Oren A."/>
            <person name="Chaudhuri R.R."/>
            <person name="La Ragione R."/>
            <person name="Hildebrand F."/>
            <person name="Pallen M.J."/>
        </authorList>
    </citation>
    <scope>NUCLEOTIDE SEQUENCE</scope>
    <source>
        <strain evidence="3">CHK195-11698</strain>
    </source>
</reference>
<keyword evidence="2" id="KW-1133">Transmembrane helix</keyword>
<dbReference type="EMBL" id="DVMJ01000023">
    <property type="protein sequence ID" value="HIU13105.1"/>
    <property type="molecule type" value="Genomic_DNA"/>
</dbReference>
<evidence type="ECO:0000256" key="2">
    <source>
        <dbReference type="SAM" id="Phobius"/>
    </source>
</evidence>
<reference evidence="3" key="1">
    <citation type="submission" date="2020-10" db="EMBL/GenBank/DDBJ databases">
        <authorList>
            <person name="Gilroy R."/>
        </authorList>
    </citation>
    <scope>NUCLEOTIDE SEQUENCE</scope>
    <source>
        <strain evidence="3">CHK195-11698</strain>
    </source>
</reference>
<feature type="transmembrane region" description="Helical" evidence="2">
    <location>
        <begin position="46"/>
        <end position="65"/>
    </location>
</feature>
<evidence type="ECO:0000256" key="1">
    <source>
        <dbReference type="SAM" id="MobiDB-lite"/>
    </source>
</evidence>
<keyword evidence="2" id="KW-0472">Membrane</keyword>
<organism evidence="3 4">
    <name type="scientific">Candidatus Fimiplasma intestinipullorum</name>
    <dbReference type="NCBI Taxonomy" id="2840825"/>
    <lineage>
        <taxon>Bacteria</taxon>
        <taxon>Bacillati</taxon>
        <taxon>Bacillota</taxon>
        <taxon>Clostridia</taxon>
        <taxon>Eubacteriales</taxon>
        <taxon>Candidatus Fimiplasma</taxon>
    </lineage>
</organism>
<protein>
    <submittedName>
        <fullName evidence="3">Uncharacterized protein</fullName>
    </submittedName>
</protein>
<sequence>MATKVEKKSDRKKRRDEELGFDENKNESLKEIRESRKMKNWSSEKWRWFLFFISMFLLWFIFTYGN</sequence>
<feature type="region of interest" description="Disordered" evidence="1">
    <location>
        <begin position="1"/>
        <end position="20"/>
    </location>
</feature>
<evidence type="ECO:0000313" key="4">
    <source>
        <dbReference type="Proteomes" id="UP000824175"/>
    </source>
</evidence>
<dbReference type="AlphaFoldDB" id="A0A9D1KZW1"/>
<keyword evidence="2" id="KW-0812">Transmembrane</keyword>
<evidence type="ECO:0000313" key="3">
    <source>
        <dbReference type="EMBL" id="HIU13105.1"/>
    </source>
</evidence>
<accession>A0A9D1KZW1</accession>